<dbReference type="AlphaFoldDB" id="A0A1R3K7R3"/>
<dbReference type="EMBL" id="AWWV01006126">
    <property type="protein sequence ID" value="OMP03130.1"/>
    <property type="molecule type" value="Genomic_DNA"/>
</dbReference>
<gene>
    <name evidence="2" type="ORF">CCACVL1_02551</name>
</gene>
<organism evidence="2 3">
    <name type="scientific">Corchorus capsularis</name>
    <name type="common">Jute</name>
    <dbReference type="NCBI Taxonomy" id="210143"/>
    <lineage>
        <taxon>Eukaryota</taxon>
        <taxon>Viridiplantae</taxon>
        <taxon>Streptophyta</taxon>
        <taxon>Embryophyta</taxon>
        <taxon>Tracheophyta</taxon>
        <taxon>Spermatophyta</taxon>
        <taxon>Magnoliopsida</taxon>
        <taxon>eudicotyledons</taxon>
        <taxon>Gunneridae</taxon>
        <taxon>Pentapetalae</taxon>
        <taxon>rosids</taxon>
        <taxon>malvids</taxon>
        <taxon>Malvales</taxon>
        <taxon>Malvaceae</taxon>
        <taxon>Grewioideae</taxon>
        <taxon>Apeibeae</taxon>
        <taxon>Corchorus</taxon>
    </lineage>
</organism>
<comment type="caution">
    <text evidence="2">The sequence shown here is derived from an EMBL/GenBank/DDBJ whole genome shotgun (WGS) entry which is preliminary data.</text>
</comment>
<evidence type="ECO:0000313" key="3">
    <source>
        <dbReference type="Proteomes" id="UP000188268"/>
    </source>
</evidence>
<sequence>MDEGGALPLTPPPLKGTPHSNKEVEFLGMMIPYGRKWLEA</sequence>
<dbReference type="Proteomes" id="UP000188268">
    <property type="component" value="Unassembled WGS sequence"/>
</dbReference>
<feature type="region of interest" description="Disordered" evidence="1">
    <location>
        <begin position="1"/>
        <end position="20"/>
    </location>
</feature>
<name>A0A1R3K7R3_COCAP</name>
<protein>
    <submittedName>
        <fullName evidence="2">Uncharacterized protein</fullName>
    </submittedName>
</protein>
<keyword evidence="3" id="KW-1185">Reference proteome</keyword>
<dbReference type="Gramene" id="OMP03130">
    <property type="protein sequence ID" value="OMP03130"/>
    <property type="gene ID" value="CCACVL1_02551"/>
</dbReference>
<reference evidence="2 3" key="1">
    <citation type="submission" date="2013-09" db="EMBL/GenBank/DDBJ databases">
        <title>Corchorus capsularis genome sequencing.</title>
        <authorList>
            <person name="Alam M."/>
            <person name="Haque M.S."/>
            <person name="Islam M.S."/>
            <person name="Emdad E.M."/>
            <person name="Islam M.M."/>
            <person name="Ahmed B."/>
            <person name="Halim A."/>
            <person name="Hossen Q.M.M."/>
            <person name="Hossain M.Z."/>
            <person name="Ahmed R."/>
            <person name="Khan M.M."/>
            <person name="Islam R."/>
            <person name="Rashid M.M."/>
            <person name="Khan S.A."/>
            <person name="Rahman M.S."/>
            <person name="Alam M."/>
        </authorList>
    </citation>
    <scope>NUCLEOTIDE SEQUENCE [LARGE SCALE GENOMIC DNA]</scope>
    <source>
        <strain evidence="3">cv. CVL-1</strain>
        <tissue evidence="2">Whole seedling</tissue>
    </source>
</reference>
<accession>A0A1R3K7R3</accession>
<proteinExistence type="predicted"/>
<evidence type="ECO:0000313" key="2">
    <source>
        <dbReference type="EMBL" id="OMP03130.1"/>
    </source>
</evidence>
<evidence type="ECO:0000256" key="1">
    <source>
        <dbReference type="SAM" id="MobiDB-lite"/>
    </source>
</evidence>